<dbReference type="Pfam" id="PF21162">
    <property type="entry name" value="ETFQO_UQ-bd"/>
    <property type="match status" value="1"/>
</dbReference>
<reference evidence="9 10" key="1">
    <citation type="submission" date="2019-03" db="EMBL/GenBank/DDBJ databases">
        <title>Draft Genome Sequence of Desulfosporosinus fructosivorans Strain 63.6F, Isolated from Marine Sediment in the Baltic Sea.</title>
        <authorList>
            <person name="Hausmann B."/>
            <person name="Vandieken V."/>
            <person name="Pjevac P."/>
            <person name="Schreck K."/>
            <person name="Herbold C.W."/>
            <person name="Loy A."/>
        </authorList>
    </citation>
    <scope>NUCLEOTIDE SEQUENCE [LARGE SCALE GENOMIC DNA]</scope>
    <source>
        <strain evidence="9 10">63.6F</strain>
    </source>
</reference>
<evidence type="ECO:0000313" key="10">
    <source>
        <dbReference type="Proteomes" id="UP000298460"/>
    </source>
</evidence>
<evidence type="ECO:0000313" key="9">
    <source>
        <dbReference type="EMBL" id="TGE39275.1"/>
    </source>
</evidence>
<evidence type="ECO:0000256" key="3">
    <source>
        <dbReference type="ARBA" id="ARBA00022630"/>
    </source>
</evidence>
<dbReference type="SUPFAM" id="SSF54373">
    <property type="entry name" value="FAD-linked reductases, C-terminal domain"/>
    <property type="match status" value="1"/>
</dbReference>
<comment type="cofactor">
    <cofactor evidence="1">
        <name>FAD</name>
        <dbReference type="ChEBI" id="CHEBI:57692"/>
    </cofactor>
</comment>
<dbReference type="EMBL" id="SPQQ01000002">
    <property type="protein sequence ID" value="TGE39275.1"/>
    <property type="molecule type" value="Genomic_DNA"/>
</dbReference>
<evidence type="ECO:0000256" key="2">
    <source>
        <dbReference type="ARBA" id="ARBA00006796"/>
    </source>
</evidence>
<evidence type="ECO:0000256" key="5">
    <source>
        <dbReference type="ARBA" id="ARBA00023002"/>
    </source>
</evidence>
<dbReference type="GO" id="GO:0016491">
    <property type="term" value="F:oxidoreductase activity"/>
    <property type="evidence" value="ECO:0007669"/>
    <property type="project" value="UniProtKB-KW"/>
</dbReference>
<gene>
    <name evidence="9" type="ORF">E4K67_07500</name>
</gene>
<keyword evidence="3" id="KW-0285">Flavoprotein</keyword>
<evidence type="ECO:0000259" key="6">
    <source>
        <dbReference type="Pfam" id="PF01134"/>
    </source>
</evidence>
<dbReference type="InterPro" id="IPR036188">
    <property type="entry name" value="FAD/NAD-bd_sf"/>
</dbReference>
<dbReference type="Pfam" id="PF01134">
    <property type="entry name" value="GIDA"/>
    <property type="match status" value="1"/>
</dbReference>
<evidence type="ECO:0000256" key="4">
    <source>
        <dbReference type="ARBA" id="ARBA00022827"/>
    </source>
</evidence>
<dbReference type="RefSeq" id="WP_135545770.1">
    <property type="nucleotide sequence ID" value="NZ_SPQQ01000002.1"/>
</dbReference>
<comment type="similarity">
    <text evidence="2">Belongs to the ETF-QO/FixC family.</text>
</comment>
<dbReference type="PANTHER" id="PTHR43624">
    <property type="entry name" value="ELECTRON TRANSFER FLAVOPROTEIN-QUINONE OXIDOREDUCTASE YDIS-RELATED"/>
    <property type="match status" value="1"/>
</dbReference>
<dbReference type="AlphaFoldDB" id="A0A4Z0RAB1"/>
<evidence type="ECO:0000259" key="8">
    <source>
        <dbReference type="Pfam" id="PF26311"/>
    </source>
</evidence>
<dbReference type="InterPro" id="IPR059103">
    <property type="entry name" value="FixC-like_C"/>
</dbReference>
<dbReference type="Gene3D" id="3.50.50.60">
    <property type="entry name" value="FAD/NAD(P)-binding domain"/>
    <property type="match status" value="1"/>
</dbReference>
<dbReference type="Pfam" id="PF26311">
    <property type="entry name" value="ETF-QO_FixC_C"/>
    <property type="match status" value="1"/>
</dbReference>
<dbReference type="InterPro" id="IPR039651">
    <property type="entry name" value="FixC-like"/>
</dbReference>
<dbReference type="InterPro" id="IPR040131">
    <property type="entry name" value="MnmG_N"/>
</dbReference>
<dbReference type="InterPro" id="IPR049398">
    <property type="entry name" value="ETF-QO/FixC_UQ-bd"/>
</dbReference>
<organism evidence="9 10">
    <name type="scientific">Desulfosporosinus fructosivorans</name>
    <dbReference type="NCBI Taxonomy" id="2018669"/>
    <lineage>
        <taxon>Bacteria</taxon>
        <taxon>Bacillati</taxon>
        <taxon>Bacillota</taxon>
        <taxon>Clostridia</taxon>
        <taxon>Eubacteriales</taxon>
        <taxon>Desulfitobacteriaceae</taxon>
        <taxon>Desulfosporosinus</taxon>
    </lineage>
</organism>
<keyword evidence="5" id="KW-0560">Oxidoreductase</keyword>
<keyword evidence="4" id="KW-0274">FAD</keyword>
<proteinExistence type="inferred from homology"/>
<feature type="domain" description="ETF-QO/FixC ubiquinone-binding" evidence="7">
    <location>
        <begin position="213"/>
        <end position="277"/>
    </location>
</feature>
<sequence>MAEEKFQVIIIGAGLAGLAAAYRLAKAGREVLVVEKALTPGTKNMTGGRIYTYALEALMPGEWADAPLEREVTREILMMMTADDCFAIDSSFGSIKQQSYSVLRAKLDAWLAEKAEAEGAMIIYGSTVTDLLVKDGKVAGVIIGDEEMEADVVISAEGVNALASERAGLIKTKAPKDMAVGLKYVYKLSEEIINQRFNSASGKGVALLCAGECNRGISGGAFIYTNKDSISIGLVVDTEGWKASGLPLAQVAEEFKQHPALLRYIEGGELIEYSAHLIPEGGFKSLPQLYADGFLVTGDAAGLVINRGITVRGMDYAIMSGIAAAETVNEAIEAGDYSKNRLKSYADRLRPFVLKDLETLKDSHDYIAHTKHMFTTYPALITGMMKNLYSVDGTPTKGAVGLVKQAIKGKVPYFDVFKDALKGGRSL</sequence>
<dbReference type="Proteomes" id="UP000298460">
    <property type="component" value="Unassembled WGS sequence"/>
</dbReference>
<keyword evidence="10" id="KW-1185">Reference proteome</keyword>
<name>A0A4Z0RAB1_9FIRM</name>
<feature type="domain" description="MnmG N-terminal" evidence="6">
    <location>
        <begin position="7"/>
        <end position="159"/>
    </location>
</feature>
<evidence type="ECO:0000256" key="1">
    <source>
        <dbReference type="ARBA" id="ARBA00001974"/>
    </source>
</evidence>
<dbReference type="PANTHER" id="PTHR43624:SF2">
    <property type="entry name" value="ELECTRON TRANSFER FLAVOPROTEIN-QUINONE OXIDOREDUCTASE YDIS-RELATED"/>
    <property type="match status" value="1"/>
</dbReference>
<dbReference type="SUPFAM" id="SSF51905">
    <property type="entry name" value="FAD/NAD(P)-binding domain"/>
    <property type="match status" value="1"/>
</dbReference>
<evidence type="ECO:0000259" key="7">
    <source>
        <dbReference type="Pfam" id="PF21162"/>
    </source>
</evidence>
<dbReference type="PRINTS" id="PR00420">
    <property type="entry name" value="RNGMNOXGNASE"/>
</dbReference>
<comment type="caution">
    <text evidence="9">The sequence shown here is derived from an EMBL/GenBank/DDBJ whole genome shotgun (WGS) entry which is preliminary data.</text>
</comment>
<protein>
    <submittedName>
        <fullName evidence="9">FAD-dependent oxidoreductase</fullName>
    </submittedName>
</protein>
<feature type="domain" description="FixC-like C-terminal" evidence="8">
    <location>
        <begin position="369"/>
        <end position="426"/>
    </location>
</feature>
<accession>A0A4Z0RAB1</accession>
<dbReference type="OrthoDB" id="9806565at2"/>